<keyword evidence="4 5" id="KW-0012">Acyltransferase</keyword>
<comment type="similarity">
    <text evidence="1">Belongs to the transferase hexapeptide repeat family.</text>
</comment>
<dbReference type="CDD" id="cd04647">
    <property type="entry name" value="LbH_MAT_like"/>
    <property type="match status" value="1"/>
</dbReference>
<accession>A0A8J7FRJ1</accession>
<keyword evidence="2" id="KW-0808">Transferase</keyword>
<proteinExistence type="inferred from homology"/>
<dbReference type="Pfam" id="PF14602">
    <property type="entry name" value="Hexapep_2"/>
    <property type="match status" value="1"/>
</dbReference>
<gene>
    <name evidence="5" type="ORF">INR99_09365</name>
</gene>
<evidence type="ECO:0000256" key="4">
    <source>
        <dbReference type="ARBA" id="ARBA00023315"/>
    </source>
</evidence>
<dbReference type="InterPro" id="IPR051159">
    <property type="entry name" value="Hexapeptide_acetyltransf"/>
</dbReference>
<dbReference type="EMBL" id="JADFUA010000004">
    <property type="protein sequence ID" value="MBE9609561.1"/>
    <property type="molecule type" value="Genomic_DNA"/>
</dbReference>
<evidence type="ECO:0000256" key="3">
    <source>
        <dbReference type="ARBA" id="ARBA00022737"/>
    </source>
</evidence>
<dbReference type="PANTHER" id="PTHR23416:SF23">
    <property type="entry name" value="ACETYLTRANSFERASE C18B11.09C-RELATED"/>
    <property type="match status" value="1"/>
</dbReference>
<organism evidence="5 6">
    <name type="scientific">Chitinilyticum piscinae</name>
    <dbReference type="NCBI Taxonomy" id="2866724"/>
    <lineage>
        <taxon>Bacteria</taxon>
        <taxon>Pseudomonadati</taxon>
        <taxon>Pseudomonadota</taxon>
        <taxon>Betaproteobacteria</taxon>
        <taxon>Neisseriales</taxon>
        <taxon>Chitinibacteraceae</taxon>
        <taxon>Chitinilyticum</taxon>
    </lineage>
</organism>
<dbReference type="GO" id="GO:0008374">
    <property type="term" value="F:O-acyltransferase activity"/>
    <property type="evidence" value="ECO:0007669"/>
    <property type="project" value="TreeGrafter"/>
</dbReference>
<name>A0A8J7FRJ1_9NEIS</name>
<evidence type="ECO:0000256" key="2">
    <source>
        <dbReference type="ARBA" id="ARBA00022679"/>
    </source>
</evidence>
<dbReference type="InterPro" id="IPR011004">
    <property type="entry name" value="Trimer_LpxA-like_sf"/>
</dbReference>
<reference evidence="5 6" key="1">
    <citation type="submission" date="2020-10" db="EMBL/GenBank/DDBJ databases">
        <title>The genome sequence of Chitinilyticum litopenaei 4Y14.</title>
        <authorList>
            <person name="Liu Y."/>
        </authorList>
    </citation>
    <scope>NUCLEOTIDE SEQUENCE [LARGE SCALE GENOMIC DNA]</scope>
    <source>
        <strain evidence="5 6">4Y14</strain>
    </source>
</reference>
<sequence>MPETLSGYIRAWVRGCALEKNRLVGLYRRICRPVGAEWAQYLQRFGGLQAIGEGCVINMNVTITDPAFVRLGRNVHLSGCTLFGHDGSVNMINQAYGLNLDRVGKIDIRDNVFIGHQAIVLPGVTIGPDAIVAANAVVTHDVPPGTVVGGAPARVLCTLDNWIARVQKANESLPWAAEFAKRRHVLEPESPVLRALRVQAFFGGAGHDC</sequence>
<dbReference type="Pfam" id="PF00132">
    <property type="entry name" value="Hexapep"/>
    <property type="match status" value="1"/>
</dbReference>
<evidence type="ECO:0000313" key="5">
    <source>
        <dbReference type="EMBL" id="MBE9609561.1"/>
    </source>
</evidence>
<keyword evidence="3" id="KW-0677">Repeat</keyword>
<dbReference type="Gene3D" id="2.160.10.10">
    <property type="entry name" value="Hexapeptide repeat proteins"/>
    <property type="match status" value="1"/>
</dbReference>
<dbReference type="InterPro" id="IPR001451">
    <property type="entry name" value="Hexapep"/>
</dbReference>
<protein>
    <submittedName>
        <fullName evidence="5">Acyltransferase</fullName>
    </submittedName>
</protein>
<dbReference type="PANTHER" id="PTHR23416">
    <property type="entry name" value="SIALIC ACID SYNTHASE-RELATED"/>
    <property type="match status" value="1"/>
</dbReference>
<dbReference type="SUPFAM" id="SSF51161">
    <property type="entry name" value="Trimeric LpxA-like enzymes"/>
    <property type="match status" value="1"/>
</dbReference>
<evidence type="ECO:0000313" key="6">
    <source>
        <dbReference type="Proteomes" id="UP000604481"/>
    </source>
</evidence>
<comment type="caution">
    <text evidence="5">The sequence shown here is derived from an EMBL/GenBank/DDBJ whole genome shotgun (WGS) entry which is preliminary data.</text>
</comment>
<dbReference type="RefSeq" id="WP_194116082.1">
    <property type="nucleotide sequence ID" value="NZ_JADFUA010000004.1"/>
</dbReference>
<dbReference type="InterPro" id="IPR018357">
    <property type="entry name" value="Hexapep_transf_CS"/>
</dbReference>
<dbReference type="Proteomes" id="UP000604481">
    <property type="component" value="Unassembled WGS sequence"/>
</dbReference>
<keyword evidence="6" id="KW-1185">Reference proteome</keyword>
<evidence type="ECO:0000256" key="1">
    <source>
        <dbReference type="ARBA" id="ARBA00007274"/>
    </source>
</evidence>
<dbReference type="AlphaFoldDB" id="A0A8J7FRJ1"/>
<dbReference type="PROSITE" id="PS00101">
    <property type="entry name" value="HEXAPEP_TRANSFERASES"/>
    <property type="match status" value="1"/>
</dbReference>